<feature type="domain" description="EamA" evidence="7">
    <location>
        <begin position="7"/>
        <end position="137"/>
    </location>
</feature>
<feature type="transmembrane region" description="Helical" evidence="6">
    <location>
        <begin position="214"/>
        <end position="235"/>
    </location>
</feature>
<dbReference type="PANTHER" id="PTHR42920:SF5">
    <property type="entry name" value="EAMA DOMAIN-CONTAINING PROTEIN"/>
    <property type="match status" value="1"/>
</dbReference>
<evidence type="ECO:0000256" key="2">
    <source>
        <dbReference type="ARBA" id="ARBA00022475"/>
    </source>
</evidence>
<name>A0ABZ0PBQ0_9PROT</name>
<feature type="domain" description="EamA" evidence="7">
    <location>
        <begin position="152"/>
        <end position="287"/>
    </location>
</feature>
<keyword evidence="5 6" id="KW-0472">Membrane</keyword>
<feature type="transmembrane region" description="Helical" evidence="6">
    <location>
        <begin position="242"/>
        <end position="265"/>
    </location>
</feature>
<feature type="transmembrane region" description="Helical" evidence="6">
    <location>
        <begin position="183"/>
        <end position="202"/>
    </location>
</feature>
<dbReference type="InterPro" id="IPR000620">
    <property type="entry name" value="EamA_dom"/>
</dbReference>
<dbReference type="PANTHER" id="PTHR42920">
    <property type="entry name" value="OS03G0707200 PROTEIN-RELATED"/>
    <property type="match status" value="1"/>
</dbReference>
<evidence type="ECO:0000313" key="8">
    <source>
        <dbReference type="EMBL" id="WPB83060.1"/>
    </source>
</evidence>
<dbReference type="Pfam" id="PF00892">
    <property type="entry name" value="EamA"/>
    <property type="match status" value="2"/>
</dbReference>
<sequence>MSQGRALQLLFLSVFLFGGVWPVTKYAFAHATPLWFGFTRAALAALSAAVMMAAMGRLRVPRREDWPGLCAIGLLQIGAFFALAHVALSLVPAGRTAILGNVTIFWLVPLSVLLLGEPVSRQRWIAAGLGLAGVGVMMSPWGMDWSAPGAVFGHALLLLASLCWSLAILITRLNPPRTPIADLIPWMFALGALLILPIALWLEPISAGGGVGQGAWLIAGFIGLVAAPIGTWATVEAGRHLNAVLASVGFLMVPLVGLVLATTWLGEPLGWDLILGGGLVVLSVIVAARG</sequence>
<reference evidence="8 9" key="1">
    <citation type="submission" date="2023-11" db="EMBL/GenBank/DDBJ databases">
        <title>Arctic aerobic anoxygenic photoheterotroph Sediminicoccus rosea KRV36 adapts its photosynthesis to long days of polar summer.</title>
        <authorList>
            <person name="Tomasch J."/>
            <person name="Kopejtka K."/>
            <person name="Bily T."/>
            <person name="Gardiner A.T."/>
            <person name="Gardian Z."/>
            <person name="Shivaramu S."/>
            <person name="Koblizek M."/>
            <person name="Engelhardt F."/>
            <person name="Kaftan D."/>
        </authorList>
    </citation>
    <scope>NUCLEOTIDE SEQUENCE [LARGE SCALE GENOMIC DNA]</scope>
    <source>
        <strain evidence="8 9">R-30</strain>
    </source>
</reference>
<evidence type="ECO:0000256" key="5">
    <source>
        <dbReference type="ARBA" id="ARBA00023136"/>
    </source>
</evidence>
<organism evidence="8 9">
    <name type="scientific">Sediminicoccus rosea</name>
    <dbReference type="NCBI Taxonomy" id="1225128"/>
    <lineage>
        <taxon>Bacteria</taxon>
        <taxon>Pseudomonadati</taxon>
        <taxon>Pseudomonadota</taxon>
        <taxon>Alphaproteobacteria</taxon>
        <taxon>Acetobacterales</taxon>
        <taxon>Roseomonadaceae</taxon>
        <taxon>Sediminicoccus</taxon>
    </lineage>
</organism>
<gene>
    <name evidence="8" type="ORF">R9Z33_13190</name>
</gene>
<evidence type="ECO:0000259" key="7">
    <source>
        <dbReference type="Pfam" id="PF00892"/>
    </source>
</evidence>
<evidence type="ECO:0000256" key="3">
    <source>
        <dbReference type="ARBA" id="ARBA00022692"/>
    </source>
</evidence>
<comment type="subcellular location">
    <subcellularLocation>
        <location evidence="1">Cell membrane</location>
        <topology evidence="1">Multi-pass membrane protein</topology>
    </subcellularLocation>
</comment>
<dbReference type="RefSeq" id="WP_318647041.1">
    <property type="nucleotide sequence ID" value="NZ_CP137852.1"/>
</dbReference>
<evidence type="ECO:0000256" key="1">
    <source>
        <dbReference type="ARBA" id="ARBA00004651"/>
    </source>
</evidence>
<feature type="transmembrane region" description="Helical" evidence="6">
    <location>
        <begin position="32"/>
        <end position="54"/>
    </location>
</feature>
<keyword evidence="9" id="KW-1185">Reference proteome</keyword>
<accession>A0ABZ0PBQ0</accession>
<evidence type="ECO:0000256" key="4">
    <source>
        <dbReference type="ARBA" id="ARBA00022989"/>
    </source>
</evidence>
<feature type="transmembrane region" description="Helical" evidence="6">
    <location>
        <begin position="124"/>
        <end position="143"/>
    </location>
</feature>
<keyword evidence="2" id="KW-1003">Cell membrane</keyword>
<dbReference type="InterPro" id="IPR037185">
    <property type="entry name" value="EmrE-like"/>
</dbReference>
<dbReference type="EMBL" id="CP137852">
    <property type="protein sequence ID" value="WPB83060.1"/>
    <property type="molecule type" value="Genomic_DNA"/>
</dbReference>
<keyword evidence="3 6" id="KW-0812">Transmembrane</keyword>
<evidence type="ECO:0000256" key="6">
    <source>
        <dbReference type="SAM" id="Phobius"/>
    </source>
</evidence>
<feature type="transmembrane region" description="Helical" evidence="6">
    <location>
        <begin position="97"/>
        <end position="115"/>
    </location>
</feature>
<dbReference type="InterPro" id="IPR051258">
    <property type="entry name" value="Diverse_Substrate_Transporter"/>
</dbReference>
<dbReference type="Proteomes" id="UP001305521">
    <property type="component" value="Chromosome"/>
</dbReference>
<evidence type="ECO:0000313" key="9">
    <source>
        <dbReference type="Proteomes" id="UP001305521"/>
    </source>
</evidence>
<keyword evidence="4 6" id="KW-1133">Transmembrane helix</keyword>
<feature type="transmembrane region" description="Helical" evidence="6">
    <location>
        <begin position="149"/>
        <end position="171"/>
    </location>
</feature>
<proteinExistence type="predicted"/>
<protein>
    <submittedName>
        <fullName evidence="8">DMT family transporter</fullName>
    </submittedName>
</protein>
<dbReference type="SUPFAM" id="SSF103481">
    <property type="entry name" value="Multidrug resistance efflux transporter EmrE"/>
    <property type="match status" value="2"/>
</dbReference>
<feature type="transmembrane region" description="Helical" evidence="6">
    <location>
        <begin position="66"/>
        <end position="91"/>
    </location>
</feature>
<feature type="transmembrane region" description="Helical" evidence="6">
    <location>
        <begin position="271"/>
        <end position="288"/>
    </location>
</feature>